<dbReference type="GO" id="GO:0005654">
    <property type="term" value="C:nucleoplasm"/>
    <property type="evidence" value="ECO:0007669"/>
    <property type="project" value="UniProtKB-SubCell"/>
</dbReference>
<protein>
    <recommendedName>
        <fullName evidence="13">THAP domain-containing protein 1</fullName>
    </recommendedName>
</protein>
<dbReference type="FunCoup" id="A0A3P8WNN1">
    <property type="interactions" value="1067"/>
</dbReference>
<dbReference type="RefSeq" id="XP_008322677.1">
    <property type="nucleotide sequence ID" value="XM_008324455.3"/>
</dbReference>
<dbReference type="GeneTree" id="ENSGT00940000159383"/>
<dbReference type="Proteomes" id="UP000265120">
    <property type="component" value="Chromosome 14"/>
</dbReference>
<evidence type="ECO:0000256" key="8">
    <source>
        <dbReference type="ARBA" id="ARBA00023125"/>
    </source>
</evidence>
<dbReference type="PROSITE" id="PS50950">
    <property type="entry name" value="ZF_THAP"/>
    <property type="match status" value="1"/>
</dbReference>
<dbReference type="InterPro" id="IPR006612">
    <property type="entry name" value="THAP_Znf"/>
</dbReference>
<keyword evidence="6 13" id="KW-0805">Transcription regulation</keyword>
<evidence type="ECO:0000313" key="17">
    <source>
        <dbReference type="Proteomes" id="UP000265120"/>
    </source>
</evidence>
<evidence type="ECO:0000256" key="2">
    <source>
        <dbReference type="ARBA" id="ARBA00006177"/>
    </source>
</evidence>
<evidence type="ECO:0000256" key="1">
    <source>
        <dbReference type="ARBA" id="ARBA00004642"/>
    </source>
</evidence>
<accession>A0A3P8WNN1</accession>
<dbReference type="GO" id="GO:0006357">
    <property type="term" value="P:regulation of transcription by RNA polymerase II"/>
    <property type="evidence" value="ECO:0007669"/>
    <property type="project" value="TreeGrafter"/>
</dbReference>
<dbReference type="GeneID" id="103389157"/>
<evidence type="ECO:0000256" key="5">
    <source>
        <dbReference type="ARBA" id="ARBA00022833"/>
    </source>
</evidence>
<keyword evidence="11 13" id="KW-0131">Cell cycle</keyword>
<evidence type="ECO:0000259" key="15">
    <source>
        <dbReference type="PROSITE" id="PS50950"/>
    </source>
</evidence>
<evidence type="ECO:0000256" key="11">
    <source>
        <dbReference type="ARBA" id="ARBA00023306"/>
    </source>
</evidence>
<evidence type="ECO:0000256" key="14">
    <source>
        <dbReference type="SAM" id="Coils"/>
    </source>
</evidence>
<dbReference type="SUPFAM" id="SSF57716">
    <property type="entry name" value="Glucocorticoid receptor-like (DNA-binding domain)"/>
    <property type="match status" value="1"/>
</dbReference>
<keyword evidence="4 12" id="KW-0863">Zinc-finger</keyword>
<keyword evidence="5" id="KW-0862">Zinc</keyword>
<dbReference type="Gene3D" id="6.20.210.20">
    <property type="entry name" value="THAP domain"/>
    <property type="match status" value="1"/>
</dbReference>
<evidence type="ECO:0000256" key="9">
    <source>
        <dbReference type="ARBA" id="ARBA00023163"/>
    </source>
</evidence>
<dbReference type="Ensembl" id="ENSCSET00000028720.1">
    <property type="protein sequence ID" value="ENSCSEP00000028339.1"/>
    <property type="gene ID" value="ENSCSEG00000018118.1"/>
</dbReference>
<keyword evidence="3" id="KW-0479">Metal-binding</keyword>
<comment type="function">
    <text evidence="13">DNA-binding transcription regulator that regulates endothelial cell proliferation and G1/S cell-cycle progression. Specifically binds the 5'-[AT]NTNN[GT]GGCA[AGT]-3' core DNA sequence and acts by modulating expression of pRB-E2F cell-cycle target genes.</text>
</comment>
<dbReference type="OrthoDB" id="9867479at2759"/>
<dbReference type="GO" id="GO:0001935">
    <property type="term" value="P:endothelial cell proliferation"/>
    <property type="evidence" value="ECO:0007669"/>
    <property type="project" value="UniProtKB-UniRule"/>
</dbReference>
<dbReference type="GO" id="GO:0000978">
    <property type="term" value="F:RNA polymerase II cis-regulatory region sequence-specific DNA binding"/>
    <property type="evidence" value="ECO:0007669"/>
    <property type="project" value="TreeGrafter"/>
</dbReference>
<dbReference type="PANTHER" id="PTHR46600">
    <property type="entry name" value="THAP DOMAIN-CONTAINING"/>
    <property type="match status" value="1"/>
</dbReference>
<name>A0A3P8WNN1_CYNSE</name>
<evidence type="ECO:0000256" key="6">
    <source>
        <dbReference type="ARBA" id="ARBA00023015"/>
    </source>
</evidence>
<evidence type="ECO:0000256" key="4">
    <source>
        <dbReference type="ARBA" id="ARBA00022771"/>
    </source>
</evidence>
<dbReference type="SMART" id="SM00692">
    <property type="entry name" value="DM3"/>
    <property type="match status" value="1"/>
</dbReference>
<dbReference type="Pfam" id="PF05485">
    <property type="entry name" value="THAP"/>
    <property type="match status" value="1"/>
</dbReference>
<dbReference type="OMA" id="TKDCFKR"/>
<feature type="domain" description="THAP-type" evidence="15">
    <location>
        <begin position="1"/>
        <end position="80"/>
    </location>
</feature>
<evidence type="ECO:0000256" key="7">
    <source>
        <dbReference type="ARBA" id="ARBA00023054"/>
    </source>
</evidence>
<dbReference type="AlphaFoldDB" id="A0A3P8WNN1"/>
<dbReference type="InterPro" id="IPR038441">
    <property type="entry name" value="THAP_Znf_sf"/>
</dbReference>
<dbReference type="KEGG" id="csem:103389157"/>
<keyword evidence="9 13" id="KW-0804">Transcription</keyword>
<comment type="subcellular location">
    <subcellularLocation>
        <location evidence="1 13">Nucleus</location>
        <location evidence="1 13">Nucleoplasm</location>
    </subcellularLocation>
</comment>
<comment type="similarity">
    <text evidence="2 13">Belongs to the THAP1 family.</text>
</comment>
<proteinExistence type="inferred from homology"/>
<reference evidence="16" key="3">
    <citation type="submission" date="2025-09" db="UniProtKB">
        <authorList>
            <consortium name="Ensembl"/>
        </authorList>
    </citation>
    <scope>IDENTIFICATION</scope>
</reference>
<dbReference type="CTD" id="55145"/>
<keyword evidence="7 13" id="KW-0175">Coiled coil</keyword>
<keyword evidence="10 13" id="KW-0539">Nucleus</keyword>
<evidence type="ECO:0000256" key="3">
    <source>
        <dbReference type="ARBA" id="ARBA00022723"/>
    </source>
</evidence>
<dbReference type="SMART" id="SM00980">
    <property type="entry name" value="THAP"/>
    <property type="match status" value="1"/>
</dbReference>
<organism evidence="16 17">
    <name type="scientific">Cynoglossus semilaevis</name>
    <name type="common">Tongue sole</name>
    <dbReference type="NCBI Taxonomy" id="244447"/>
    <lineage>
        <taxon>Eukaryota</taxon>
        <taxon>Metazoa</taxon>
        <taxon>Chordata</taxon>
        <taxon>Craniata</taxon>
        <taxon>Vertebrata</taxon>
        <taxon>Euteleostomi</taxon>
        <taxon>Actinopterygii</taxon>
        <taxon>Neopterygii</taxon>
        <taxon>Teleostei</taxon>
        <taxon>Neoteleostei</taxon>
        <taxon>Acanthomorphata</taxon>
        <taxon>Carangaria</taxon>
        <taxon>Pleuronectiformes</taxon>
        <taxon>Pleuronectoidei</taxon>
        <taxon>Cynoglossidae</taxon>
        <taxon>Cynoglossinae</taxon>
        <taxon>Cynoglossus</taxon>
    </lineage>
</organism>
<dbReference type="GO" id="GO:0008270">
    <property type="term" value="F:zinc ion binding"/>
    <property type="evidence" value="ECO:0007669"/>
    <property type="project" value="UniProtKB-KW"/>
</dbReference>
<reference evidence="16 17" key="1">
    <citation type="journal article" date="2014" name="Nat. Genet.">
        <title>Whole-genome sequence of a flatfish provides insights into ZW sex chromosome evolution and adaptation to a benthic lifestyle.</title>
        <authorList>
            <person name="Chen S."/>
            <person name="Zhang G."/>
            <person name="Shao C."/>
            <person name="Huang Q."/>
            <person name="Liu G."/>
            <person name="Zhang P."/>
            <person name="Song W."/>
            <person name="An N."/>
            <person name="Chalopin D."/>
            <person name="Volff J.N."/>
            <person name="Hong Y."/>
            <person name="Li Q."/>
            <person name="Sha Z."/>
            <person name="Zhou H."/>
            <person name="Xie M."/>
            <person name="Yu Q."/>
            <person name="Liu Y."/>
            <person name="Xiang H."/>
            <person name="Wang N."/>
            <person name="Wu K."/>
            <person name="Yang C."/>
            <person name="Zhou Q."/>
            <person name="Liao X."/>
            <person name="Yang L."/>
            <person name="Hu Q."/>
            <person name="Zhang J."/>
            <person name="Meng L."/>
            <person name="Jin L."/>
            <person name="Tian Y."/>
            <person name="Lian J."/>
            <person name="Yang J."/>
            <person name="Miao G."/>
            <person name="Liu S."/>
            <person name="Liang Z."/>
            <person name="Yan F."/>
            <person name="Li Y."/>
            <person name="Sun B."/>
            <person name="Zhang H."/>
            <person name="Zhang J."/>
            <person name="Zhu Y."/>
            <person name="Du M."/>
            <person name="Zhao Y."/>
            <person name="Schartl M."/>
            <person name="Tang Q."/>
            <person name="Wang J."/>
        </authorList>
    </citation>
    <scope>NUCLEOTIDE SEQUENCE</scope>
</reference>
<evidence type="ECO:0000256" key="12">
    <source>
        <dbReference type="PROSITE-ProRule" id="PRU00309"/>
    </source>
</evidence>
<sequence length="238" mass="28036">MVQTCSAYGCKNRYSKEKDISFHKFPLTRPDVCEKWVMAMGRDNFKPTKYSSICSQHFTKICFKDCNNRVLKDHAVPSIFTFRLSLKPDYPEHPFSSEIHFPLPLPLTSNSIKGEVVEKAVFEEEEEQRRESDRSLSESHRETLAVSCDHNYTVEDSAQLRKRIDQLAERVWHLRKKLKTKQQKIRRQESQVKRLKAICKAQRNKWDSTTPKMSRSQIGKRFVILPEEMYNSITEMES</sequence>
<keyword evidence="17" id="KW-1185">Reference proteome</keyword>
<dbReference type="InterPro" id="IPR026516">
    <property type="entry name" value="THAP1/10"/>
</dbReference>
<evidence type="ECO:0000256" key="10">
    <source>
        <dbReference type="ARBA" id="ARBA00023242"/>
    </source>
</evidence>
<evidence type="ECO:0000256" key="13">
    <source>
        <dbReference type="RuleBase" id="RU369073"/>
    </source>
</evidence>
<evidence type="ECO:0000313" key="16">
    <source>
        <dbReference type="Ensembl" id="ENSCSEP00000028339.1"/>
    </source>
</evidence>
<reference evidence="16" key="2">
    <citation type="submission" date="2025-08" db="UniProtKB">
        <authorList>
            <consortium name="Ensembl"/>
        </authorList>
    </citation>
    <scope>IDENTIFICATION</scope>
</reference>
<feature type="coiled-coil region" evidence="14">
    <location>
        <begin position="157"/>
        <end position="205"/>
    </location>
</feature>
<keyword evidence="8 12" id="KW-0238">DNA-binding</keyword>
<dbReference type="STRING" id="244447.ENSCSEP00000028339"/>
<dbReference type="PANTHER" id="PTHR46600:SF1">
    <property type="entry name" value="THAP DOMAIN-CONTAINING PROTEIN 1"/>
    <property type="match status" value="1"/>
</dbReference>
<dbReference type="GO" id="GO:0003700">
    <property type="term" value="F:DNA-binding transcription factor activity"/>
    <property type="evidence" value="ECO:0007669"/>
    <property type="project" value="UniProtKB-UniRule"/>
</dbReference>
<dbReference type="InParanoid" id="A0A3P8WNN1"/>